<evidence type="ECO:0000313" key="1">
    <source>
        <dbReference type="EMBL" id="KAF4459516.1"/>
    </source>
</evidence>
<dbReference type="InterPro" id="IPR011009">
    <property type="entry name" value="Kinase-like_dom_sf"/>
</dbReference>
<gene>
    <name evidence="1" type="ORF">FALBO_13718</name>
</gene>
<feature type="non-terminal residue" evidence="1">
    <location>
        <position position="1"/>
    </location>
</feature>
<keyword evidence="2" id="KW-1185">Reference proteome</keyword>
<protein>
    <submittedName>
        <fullName evidence="1">Ribosomal L1</fullName>
    </submittedName>
</protein>
<comment type="caution">
    <text evidence="1">The sequence shown here is derived from an EMBL/GenBank/DDBJ whole genome shotgun (WGS) entry which is preliminary data.</text>
</comment>
<sequence length="285" mass="31853">PPSNVLQAFGITTTSVPVAGGRGLCFQSGNIILKPSDNDKEAEWVGNLCESIQALQPTEYRTSRPIRSLSSEHEYVVDGWTAWTLVNGSVAPADSLEASLMACRAFHADIAKLCPQKPPFLAQRQNRFTEADLVTWEEKTLGEVSNINFVILSLMQPLLDQLLELRKPLPQAIKNQLIHGDLTGNTLFEEDSESPPGIIDITLYWRPAIYAEAIIVADGLAWLGRERDLVETYGIDEVRLQLLLRALYWRCLTFAIDSDIAWVEENLPRARYSKAVEVLRDFISG</sequence>
<name>A0A8H4KZE6_9HYPO</name>
<organism evidence="1 2">
    <name type="scientific">Fusarium albosuccineum</name>
    <dbReference type="NCBI Taxonomy" id="1237068"/>
    <lineage>
        <taxon>Eukaryota</taxon>
        <taxon>Fungi</taxon>
        <taxon>Dikarya</taxon>
        <taxon>Ascomycota</taxon>
        <taxon>Pezizomycotina</taxon>
        <taxon>Sordariomycetes</taxon>
        <taxon>Hypocreomycetidae</taxon>
        <taxon>Hypocreales</taxon>
        <taxon>Nectriaceae</taxon>
        <taxon>Fusarium</taxon>
        <taxon>Fusarium decemcellulare species complex</taxon>
    </lineage>
</organism>
<evidence type="ECO:0000313" key="2">
    <source>
        <dbReference type="Proteomes" id="UP000554235"/>
    </source>
</evidence>
<accession>A0A8H4KZE6</accession>
<dbReference type="SUPFAM" id="SSF56112">
    <property type="entry name" value="Protein kinase-like (PK-like)"/>
    <property type="match status" value="1"/>
</dbReference>
<dbReference type="Proteomes" id="UP000554235">
    <property type="component" value="Unassembled WGS sequence"/>
</dbReference>
<dbReference type="OrthoDB" id="4187105at2759"/>
<reference evidence="1 2" key="1">
    <citation type="submission" date="2020-01" db="EMBL/GenBank/DDBJ databases">
        <title>Identification and distribution of gene clusters putatively required for synthesis of sphingolipid metabolism inhibitors in phylogenetically diverse species of the filamentous fungus Fusarium.</title>
        <authorList>
            <person name="Kim H.-S."/>
            <person name="Busman M."/>
            <person name="Brown D.W."/>
            <person name="Divon H."/>
            <person name="Uhlig S."/>
            <person name="Proctor R.H."/>
        </authorList>
    </citation>
    <scope>NUCLEOTIDE SEQUENCE [LARGE SCALE GENOMIC DNA]</scope>
    <source>
        <strain evidence="1 2">NRRL 20459</strain>
    </source>
</reference>
<proteinExistence type="predicted"/>
<dbReference type="AlphaFoldDB" id="A0A8H4KZE6"/>
<dbReference type="EMBL" id="JAADYS010002154">
    <property type="protein sequence ID" value="KAF4459516.1"/>
    <property type="molecule type" value="Genomic_DNA"/>
</dbReference>